<dbReference type="CDD" id="cd04401">
    <property type="entry name" value="RhoGAP_fMSB1"/>
    <property type="match status" value="1"/>
</dbReference>
<feature type="compositionally biased region" description="Basic residues" evidence="1">
    <location>
        <begin position="549"/>
        <end position="563"/>
    </location>
</feature>
<keyword evidence="4" id="KW-1185">Reference proteome</keyword>
<feature type="region of interest" description="Disordered" evidence="1">
    <location>
        <begin position="372"/>
        <end position="411"/>
    </location>
</feature>
<accession>A0A292PIW2</accession>
<feature type="compositionally biased region" description="Basic and acidic residues" evidence="1">
    <location>
        <begin position="669"/>
        <end position="681"/>
    </location>
</feature>
<feature type="region of interest" description="Disordered" evidence="1">
    <location>
        <begin position="447"/>
        <end position="469"/>
    </location>
</feature>
<feature type="compositionally biased region" description="Polar residues" evidence="1">
    <location>
        <begin position="760"/>
        <end position="779"/>
    </location>
</feature>
<feature type="compositionally biased region" description="Basic and acidic residues" evidence="1">
    <location>
        <begin position="10"/>
        <end position="21"/>
    </location>
</feature>
<dbReference type="PANTHER" id="PTHR28093">
    <property type="entry name" value="MORPHOGENESIS-RELATED PROTEIN MSB1"/>
    <property type="match status" value="1"/>
</dbReference>
<evidence type="ECO:0000256" key="1">
    <source>
        <dbReference type="SAM" id="MobiDB-lite"/>
    </source>
</evidence>
<evidence type="ECO:0000313" key="4">
    <source>
        <dbReference type="Proteomes" id="UP001412239"/>
    </source>
</evidence>
<dbReference type="Pfam" id="PF08101">
    <property type="entry name" value="Msb1-Mug8_dom"/>
    <property type="match status" value="1"/>
</dbReference>
<feature type="region of interest" description="Disordered" evidence="1">
    <location>
        <begin position="605"/>
        <end position="632"/>
    </location>
</feature>
<feature type="compositionally biased region" description="Basic residues" evidence="1">
    <location>
        <begin position="783"/>
        <end position="795"/>
    </location>
</feature>
<protein>
    <recommendedName>
        <fullName evidence="2">Meiotically up-regulated protein Msb1/Mug8 domain-containing protein</fullName>
    </recommendedName>
</protein>
<feature type="compositionally biased region" description="Pro residues" evidence="1">
    <location>
        <begin position="732"/>
        <end position="745"/>
    </location>
</feature>
<dbReference type="InterPro" id="IPR037508">
    <property type="entry name" value="Msb1/Mug8"/>
</dbReference>
<evidence type="ECO:0000313" key="3">
    <source>
        <dbReference type="EMBL" id="CUS07502.1"/>
    </source>
</evidence>
<reference evidence="3" key="1">
    <citation type="submission" date="2015-10" db="EMBL/GenBank/DDBJ databases">
        <authorList>
            <person name="Regsiter A."/>
            <person name="william w."/>
        </authorList>
    </citation>
    <scope>NUCLEOTIDE SEQUENCE</scope>
    <source>
        <strain evidence="3">Montdore</strain>
    </source>
</reference>
<feature type="compositionally biased region" description="Basic and acidic residues" evidence="1">
    <location>
        <begin position="564"/>
        <end position="575"/>
    </location>
</feature>
<feature type="region of interest" description="Disordered" evidence="1">
    <location>
        <begin position="968"/>
        <end position="1000"/>
    </location>
</feature>
<feature type="region of interest" description="Disordered" evidence="1">
    <location>
        <begin position="669"/>
        <end position="929"/>
    </location>
</feature>
<dbReference type="PANTHER" id="PTHR28093:SF1">
    <property type="entry name" value="MORPHOGENESIS-RELATED PROTEIN MSB1"/>
    <property type="match status" value="1"/>
</dbReference>
<feature type="compositionally biased region" description="Polar residues" evidence="1">
    <location>
        <begin position="712"/>
        <end position="725"/>
    </location>
</feature>
<dbReference type="InterPro" id="IPR012965">
    <property type="entry name" value="Msb1/Mug8_dom"/>
</dbReference>
<name>A0A292PIW2_9PEZI</name>
<gene>
    <name evidence="3" type="ORF">GSTUAT00008415001</name>
</gene>
<feature type="compositionally biased region" description="Acidic residues" evidence="1">
    <location>
        <begin position="989"/>
        <end position="998"/>
    </location>
</feature>
<feature type="region of interest" description="Disordered" evidence="1">
    <location>
        <begin position="10"/>
        <end position="32"/>
    </location>
</feature>
<feature type="compositionally biased region" description="Basic and acidic residues" evidence="1">
    <location>
        <begin position="968"/>
        <end position="988"/>
    </location>
</feature>
<organism evidence="3 4">
    <name type="scientific">Tuber aestivum</name>
    <name type="common">summer truffle</name>
    <dbReference type="NCBI Taxonomy" id="59557"/>
    <lineage>
        <taxon>Eukaryota</taxon>
        <taxon>Fungi</taxon>
        <taxon>Dikarya</taxon>
        <taxon>Ascomycota</taxon>
        <taxon>Pezizomycotina</taxon>
        <taxon>Pezizomycetes</taxon>
        <taxon>Pezizales</taxon>
        <taxon>Tuberaceae</taxon>
        <taxon>Tuber</taxon>
    </lineage>
</organism>
<feature type="region of interest" description="Disordered" evidence="1">
    <location>
        <begin position="549"/>
        <end position="575"/>
    </location>
</feature>
<dbReference type="EMBL" id="LN891201">
    <property type="protein sequence ID" value="CUS07502.1"/>
    <property type="molecule type" value="Genomic_DNA"/>
</dbReference>
<evidence type="ECO:0000259" key="2">
    <source>
        <dbReference type="Pfam" id="PF08101"/>
    </source>
</evidence>
<feature type="compositionally biased region" description="Polar residues" evidence="1">
    <location>
        <begin position="914"/>
        <end position="923"/>
    </location>
</feature>
<sequence>MPTFLNKVFKRDHSGSSKKIEQSTPPPPQEVKHQDAWLRTEVAPEQVQELLRGCTQEIKSRGLSTPFLLLPFRPNSDASARTFIRNFFDPATGPLRGPHLQQELRLTEPVVLCSTLKWCWSRLPRGVVTWDVYELFRRGEVESGMARDSFATFIPISAESEARSKIIFDFFDLISAIAAHGKHNGLGGMKLPRLAGWWAFEHSDMGWGFEGGYTSWSRYLLRIDIMVRAADATMHLFFAYLRSLSPADGTRGVSVLPISLKALMASVDYPPTAPVQLQSRTVRVVMTVATVSPTPFSLLRRARNFQFRESDPALRALMDYEDPVQALTEECKRVLKCISSTNQSSSGFKSGSGLQDQSWSRFQDLGFSGLLEESEGSADEDGLSMTGSETFRRRRASTQPTPSTPHQERITDLARPTTPSWADFMAGGFGDRDQGPNQPAPLLLPPDKMLPPIDSGSRVRSSQSNRKIAEDNLDPGELASVSPLTVDDAFWWVWISSLAGEESTARKAVFGRCALVETAIKGGRWLVVEEKVKGAATAVEDATYLPAKEKKKSRRGKLTRRKSVGRDDIPVEQPKKFDPSAGLFNRINIGPDQTARIQTAAAALRQQQVQRERNHLRPREDGSKPNPRTNSVFTLQPVMLSEATPAMKWANRYDRDAIREAYLKGLPMPERKDLSRVDTDRPLPPPPPHEEPEGGPERLERPKPEQVGPKPEQSTQPPTPITNQAHVVLPSPSTPSAPRPIPMALPSPRSNGRASPAFDNRSQTIPGSPKSQPSANSTPEKSKKPKASRIRHFFSSKKADPTSLVGRRISQLEPPSGGGLGLPAQSANRRLSVGQKNHIPMDFNGGAAQPEASPPPVTEKSSLSPQPDSRRQGGDQPSAPQVSSNEERAETQMLFSSFDQGPLTDQPVFIPDDSVTTSESVSPIESGPVVEKEIDVVSADGAASPASPMEAIPVQDRWAQIRKNAAERAKVVPKASDEYTRSDARGSIDDGETSGEETIESRVARIKARVAELTGSIDTTTRV</sequence>
<dbReference type="AlphaFoldDB" id="A0A292PIW2"/>
<feature type="domain" description="Meiotically up-regulated protein Msb1/Mug8" evidence="2">
    <location>
        <begin position="41"/>
        <end position="531"/>
    </location>
</feature>
<proteinExistence type="predicted"/>
<dbReference type="Proteomes" id="UP001412239">
    <property type="component" value="Unassembled WGS sequence"/>
</dbReference>
<feature type="compositionally biased region" description="Basic and acidic residues" evidence="1">
    <location>
        <begin position="688"/>
        <end position="704"/>
    </location>
</feature>
<feature type="compositionally biased region" description="Basic and acidic residues" evidence="1">
    <location>
        <begin position="610"/>
        <end position="623"/>
    </location>
</feature>
<feature type="compositionally biased region" description="Acidic residues" evidence="1">
    <location>
        <begin position="372"/>
        <end position="382"/>
    </location>
</feature>